<evidence type="ECO:0000313" key="3">
    <source>
        <dbReference type="Proteomes" id="UP000440713"/>
    </source>
</evidence>
<accession>A0A6N7WX51</accession>
<dbReference type="GO" id="GO:0032259">
    <property type="term" value="P:methylation"/>
    <property type="evidence" value="ECO:0007669"/>
    <property type="project" value="UniProtKB-KW"/>
</dbReference>
<dbReference type="PANTHER" id="PTHR47739">
    <property type="entry name" value="TRNA1(VAL) (ADENINE(37)-N6)-METHYLTRANSFERASE"/>
    <property type="match status" value="1"/>
</dbReference>
<dbReference type="SUPFAM" id="SSF53335">
    <property type="entry name" value="S-adenosyl-L-methionine-dependent methyltransferases"/>
    <property type="match status" value="1"/>
</dbReference>
<proteinExistence type="predicted"/>
<organism evidence="2 3">
    <name type="scientific">Peptostreptococcus porci</name>
    <dbReference type="NCBI Taxonomy" id="2652282"/>
    <lineage>
        <taxon>Bacteria</taxon>
        <taxon>Bacillati</taxon>
        <taxon>Bacillota</taxon>
        <taxon>Clostridia</taxon>
        <taxon>Peptostreptococcales</taxon>
        <taxon>Peptostreptococcaceae</taxon>
        <taxon>Peptostreptococcus</taxon>
    </lineage>
</organism>
<feature type="domain" description="Methyltransferase small" evidence="1">
    <location>
        <begin position="35"/>
        <end position="170"/>
    </location>
</feature>
<keyword evidence="3" id="KW-1185">Reference proteome</keyword>
<dbReference type="Gene3D" id="3.40.50.150">
    <property type="entry name" value="Vaccinia Virus protein VP39"/>
    <property type="match status" value="1"/>
</dbReference>
<evidence type="ECO:0000259" key="1">
    <source>
        <dbReference type="Pfam" id="PF05175"/>
    </source>
</evidence>
<name>A0A6N7WX51_9FIRM</name>
<protein>
    <submittedName>
        <fullName evidence="2">tRNA1(Val) (Adenine(37)-N6)-methyltransferase</fullName>
    </submittedName>
</protein>
<reference evidence="2 3" key="1">
    <citation type="submission" date="2019-08" db="EMBL/GenBank/DDBJ databases">
        <title>In-depth cultivation of the pig gut microbiome towards novel bacterial diversity and tailored functional studies.</title>
        <authorList>
            <person name="Wylensek D."/>
            <person name="Hitch T.C.A."/>
            <person name="Clavel T."/>
        </authorList>
    </citation>
    <scope>NUCLEOTIDE SEQUENCE [LARGE SCALE GENOMIC DNA]</scope>
    <source>
        <strain evidence="2 3">WCA-SAB-591-4A-A</strain>
    </source>
</reference>
<dbReference type="GO" id="GO:0008170">
    <property type="term" value="F:N-methyltransferase activity"/>
    <property type="evidence" value="ECO:0007669"/>
    <property type="project" value="UniProtKB-ARBA"/>
</dbReference>
<evidence type="ECO:0000313" key="2">
    <source>
        <dbReference type="EMBL" id="MST61368.1"/>
    </source>
</evidence>
<sequence>MNVDIFEDERIDDLQFKGLKIIQNINGFCFGIDAVLLANFCKIKKNAEVIDLGTGTGIIPILLSGKSNAKRITGVEIQDEVVDMARRSVSLNDLEEKIEIVKCDIKCVQDSFEKNRYDVVVSNPPYMHSNGLINENDKKAISRHEVLCNLEDVIRGAAYLLKPNGRFFMINRPLRLVDMICYGRQYNLEPKFIRFVHSKANKAPKLVLMEYVKNAKPESKILEPLYVYGEDNKYTKEILDIYSNVSVAE</sequence>
<dbReference type="GO" id="GO:0003676">
    <property type="term" value="F:nucleic acid binding"/>
    <property type="evidence" value="ECO:0007669"/>
    <property type="project" value="InterPro"/>
</dbReference>
<dbReference type="AlphaFoldDB" id="A0A6N7WX51"/>
<dbReference type="Pfam" id="PF05175">
    <property type="entry name" value="MTS"/>
    <property type="match status" value="1"/>
</dbReference>
<dbReference type="InterPro" id="IPR050210">
    <property type="entry name" value="tRNA_Adenine-N(6)_MTase"/>
</dbReference>
<dbReference type="GO" id="GO:0008757">
    <property type="term" value="F:S-adenosylmethionine-dependent methyltransferase activity"/>
    <property type="evidence" value="ECO:0007669"/>
    <property type="project" value="UniProtKB-ARBA"/>
</dbReference>
<dbReference type="InterPro" id="IPR007848">
    <property type="entry name" value="Small_mtfrase_dom"/>
</dbReference>
<dbReference type="PROSITE" id="PS00092">
    <property type="entry name" value="N6_MTASE"/>
    <property type="match status" value="1"/>
</dbReference>
<keyword evidence="2" id="KW-0489">Methyltransferase</keyword>
<dbReference type="CDD" id="cd02440">
    <property type="entry name" value="AdoMet_MTases"/>
    <property type="match status" value="1"/>
</dbReference>
<dbReference type="InterPro" id="IPR029063">
    <property type="entry name" value="SAM-dependent_MTases_sf"/>
</dbReference>
<comment type="caution">
    <text evidence="2">The sequence shown here is derived from an EMBL/GenBank/DDBJ whole genome shotgun (WGS) entry which is preliminary data.</text>
</comment>
<dbReference type="EMBL" id="VUNE01000001">
    <property type="protein sequence ID" value="MST61368.1"/>
    <property type="molecule type" value="Genomic_DNA"/>
</dbReference>
<gene>
    <name evidence="2" type="ORF">FYJ71_00030</name>
</gene>
<dbReference type="PANTHER" id="PTHR47739:SF1">
    <property type="entry name" value="TRNA1(VAL) (ADENINE(37)-N6)-METHYLTRANSFERASE"/>
    <property type="match status" value="1"/>
</dbReference>
<dbReference type="Proteomes" id="UP000440713">
    <property type="component" value="Unassembled WGS sequence"/>
</dbReference>
<keyword evidence="2" id="KW-0808">Transferase</keyword>
<dbReference type="InterPro" id="IPR002052">
    <property type="entry name" value="DNA_methylase_N6_adenine_CS"/>
</dbReference>